<evidence type="ECO:0000313" key="4">
    <source>
        <dbReference type="EMBL" id="KAF8908514.1"/>
    </source>
</evidence>
<keyword evidence="4" id="KW-0418">Kinase</keyword>
<dbReference type="EMBL" id="JADNYJ010000011">
    <property type="protein sequence ID" value="KAF8908514.1"/>
    <property type="molecule type" value="Genomic_DNA"/>
</dbReference>
<organism evidence="4 5">
    <name type="scientific">Gymnopilus junonius</name>
    <name type="common">Spectacular rustgill mushroom</name>
    <name type="synonym">Gymnopilus spectabilis subsp. junonius</name>
    <dbReference type="NCBI Taxonomy" id="109634"/>
    <lineage>
        <taxon>Eukaryota</taxon>
        <taxon>Fungi</taxon>
        <taxon>Dikarya</taxon>
        <taxon>Basidiomycota</taxon>
        <taxon>Agaricomycotina</taxon>
        <taxon>Agaricomycetes</taxon>
        <taxon>Agaricomycetidae</taxon>
        <taxon>Agaricales</taxon>
        <taxon>Agaricineae</taxon>
        <taxon>Hymenogastraceae</taxon>
        <taxon>Gymnopilus</taxon>
    </lineage>
</organism>
<dbReference type="InterPro" id="IPR051681">
    <property type="entry name" value="Ser/Thr_Kinases-Pseudokinases"/>
</dbReference>
<dbReference type="OrthoDB" id="26722at2759"/>
<evidence type="ECO:0000259" key="3">
    <source>
        <dbReference type="PROSITE" id="PS50011"/>
    </source>
</evidence>
<evidence type="ECO:0000313" key="5">
    <source>
        <dbReference type="Proteomes" id="UP000724874"/>
    </source>
</evidence>
<keyword evidence="1" id="KW-0547">Nucleotide-binding</keyword>
<gene>
    <name evidence="4" type="ORF">CPB84DRAFT_1843414</name>
</gene>
<dbReference type="InterPro" id="IPR000719">
    <property type="entry name" value="Prot_kinase_dom"/>
</dbReference>
<keyword evidence="4" id="KW-0808">Transferase</keyword>
<dbReference type="InterPro" id="IPR011009">
    <property type="entry name" value="Kinase-like_dom_sf"/>
</dbReference>
<keyword evidence="2" id="KW-0067">ATP-binding</keyword>
<dbReference type="AlphaFoldDB" id="A0A9P5TS09"/>
<dbReference type="InterPro" id="IPR001245">
    <property type="entry name" value="Ser-Thr/Tyr_kinase_cat_dom"/>
</dbReference>
<sequence>MYKQQSRLFSSRSGGYDAVWDEHYLALDTLGRYFLANLPRDRPLYEWPKLVRALRQIPLAALWDFCDDVQEEIYRRNNGLRDGIYSLPSYSGMSFGRIYIRRKLCSVPSDHFHALCLHAGFEAGRRCSQLRPMDLVDSDSFYFANAFCNEAESETRSVWELNRSLDNLPDAYSSPQDYDLRGFHFPDASYDHFTATMSVIYSVFVSILQDEERYANLLSCRGHTAQQILDIIQMLLDHPSVRIAAKKSLLAALIRLSGRSGLHPREIWKGRFQGQPVCLKIVKVYQGLSREQMLKDYSREAVLWGHLSHSNILPFYGVYHLNDEFRRICLVSPWMENGNINEYLLTFPSSPRVLLASDVAYGLQYLHRRKLFMATSKGNTAQYSCRQSGRACLADFGLSTQLGLSMLSHSTASIVGGTIRWQAPELLDPEIEDPRPNVESDIYSYGCVLYEIFVGKYPFYECARDVTVILRIIEGKKPSLPAPESISFRDWSLTERLCMLMEDCWSTSPGMRPMLCQIISRLGTQGLLIYALQTTGKIVRPPSFVT</sequence>
<dbReference type="Proteomes" id="UP000724874">
    <property type="component" value="Unassembled WGS sequence"/>
</dbReference>
<comment type="caution">
    <text evidence="4">The sequence shown here is derived from an EMBL/GenBank/DDBJ whole genome shotgun (WGS) entry which is preliminary data.</text>
</comment>
<reference evidence="4" key="1">
    <citation type="submission" date="2020-11" db="EMBL/GenBank/DDBJ databases">
        <authorList>
            <consortium name="DOE Joint Genome Institute"/>
            <person name="Ahrendt S."/>
            <person name="Riley R."/>
            <person name="Andreopoulos W."/>
            <person name="LaButti K."/>
            <person name="Pangilinan J."/>
            <person name="Ruiz-duenas F.J."/>
            <person name="Barrasa J.M."/>
            <person name="Sanchez-Garcia M."/>
            <person name="Camarero S."/>
            <person name="Miyauchi S."/>
            <person name="Serrano A."/>
            <person name="Linde D."/>
            <person name="Babiker R."/>
            <person name="Drula E."/>
            <person name="Ayuso-Fernandez I."/>
            <person name="Pacheco R."/>
            <person name="Padilla G."/>
            <person name="Ferreira P."/>
            <person name="Barriuso J."/>
            <person name="Kellner H."/>
            <person name="Castanera R."/>
            <person name="Alfaro M."/>
            <person name="Ramirez L."/>
            <person name="Pisabarro A.G."/>
            <person name="Kuo A."/>
            <person name="Tritt A."/>
            <person name="Lipzen A."/>
            <person name="He G."/>
            <person name="Yan M."/>
            <person name="Ng V."/>
            <person name="Cullen D."/>
            <person name="Martin F."/>
            <person name="Rosso M.-N."/>
            <person name="Henrissat B."/>
            <person name="Hibbett D."/>
            <person name="Martinez A.T."/>
            <person name="Grigoriev I.V."/>
        </authorList>
    </citation>
    <scope>NUCLEOTIDE SEQUENCE</scope>
    <source>
        <strain evidence="4">AH 44721</strain>
    </source>
</reference>
<dbReference type="GO" id="GO:0005524">
    <property type="term" value="F:ATP binding"/>
    <property type="evidence" value="ECO:0007669"/>
    <property type="project" value="UniProtKB-KW"/>
</dbReference>
<dbReference type="PANTHER" id="PTHR44329:SF298">
    <property type="entry name" value="MIXED LINEAGE KINASE DOMAIN-LIKE PROTEIN"/>
    <property type="match status" value="1"/>
</dbReference>
<accession>A0A9P5TS09</accession>
<dbReference type="PANTHER" id="PTHR44329">
    <property type="entry name" value="SERINE/THREONINE-PROTEIN KINASE TNNI3K-RELATED"/>
    <property type="match status" value="1"/>
</dbReference>
<dbReference type="PROSITE" id="PS50011">
    <property type="entry name" value="PROTEIN_KINASE_DOM"/>
    <property type="match status" value="1"/>
</dbReference>
<keyword evidence="5" id="KW-1185">Reference proteome</keyword>
<dbReference type="GO" id="GO:0004674">
    <property type="term" value="F:protein serine/threonine kinase activity"/>
    <property type="evidence" value="ECO:0007669"/>
    <property type="project" value="TreeGrafter"/>
</dbReference>
<feature type="domain" description="Protein kinase" evidence="3">
    <location>
        <begin position="251"/>
        <end position="528"/>
    </location>
</feature>
<dbReference type="SUPFAM" id="SSF56112">
    <property type="entry name" value="Protein kinase-like (PK-like)"/>
    <property type="match status" value="1"/>
</dbReference>
<dbReference type="Pfam" id="PF07714">
    <property type="entry name" value="PK_Tyr_Ser-Thr"/>
    <property type="match status" value="1"/>
</dbReference>
<protein>
    <submittedName>
        <fullName evidence="4">Kinase-like domain-containing protein</fullName>
    </submittedName>
</protein>
<name>A0A9P5TS09_GYMJU</name>
<evidence type="ECO:0000256" key="1">
    <source>
        <dbReference type="ARBA" id="ARBA00022741"/>
    </source>
</evidence>
<proteinExistence type="predicted"/>
<dbReference type="Gene3D" id="1.10.510.10">
    <property type="entry name" value="Transferase(Phosphotransferase) domain 1"/>
    <property type="match status" value="1"/>
</dbReference>
<evidence type="ECO:0000256" key="2">
    <source>
        <dbReference type="ARBA" id="ARBA00022840"/>
    </source>
</evidence>